<dbReference type="RefSeq" id="WP_379595485.1">
    <property type="nucleotide sequence ID" value="NZ_JBHRTN010000008.1"/>
</dbReference>
<sequence>MPLTIHLRRAVLAVAALAPGSAGWAACTVTATPMAFGEYRPTATQPTASAGSITLVCSQLLTLMPTYKISLSAGGGSFADRRMTSGGSQLRYQIYRDATYRQVWGDGTAGTTALSDTQLLNLLAMGKSYPVYGLIPARQNVPPGVYGDTILVTVTY</sequence>
<organism evidence="3 4">
    <name type="scientific">Teichococcus globiformis</name>
    <dbReference type="NCBI Taxonomy" id="2307229"/>
    <lineage>
        <taxon>Bacteria</taxon>
        <taxon>Pseudomonadati</taxon>
        <taxon>Pseudomonadota</taxon>
        <taxon>Alphaproteobacteria</taxon>
        <taxon>Acetobacterales</taxon>
        <taxon>Roseomonadaceae</taxon>
        <taxon>Roseomonas</taxon>
    </lineage>
</organism>
<evidence type="ECO:0000313" key="3">
    <source>
        <dbReference type="EMBL" id="MFC3125042.1"/>
    </source>
</evidence>
<keyword evidence="4" id="KW-1185">Reference proteome</keyword>
<dbReference type="Pfam" id="PF05229">
    <property type="entry name" value="SCPU"/>
    <property type="match status" value="1"/>
</dbReference>
<name>A0ABV7FXF2_9PROT</name>
<gene>
    <name evidence="3" type="ORF">ACFOD4_08215</name>
</gene>
<evidence type="ECO:0000259" key="2">
    <source>
        <dbReference type="Pfam" id="PF05229"/>
    </source>
</evidence>
<keyword evidence="1" id="KW-0732">Signal</keyword>
<accession>A0ABV7FXF2</accession>
<evidence type="ECO:0000256" key="1">
    <source>
        <dbReference type="SAM" id="SignalP"/>
    </source>
</evidence>
<dbReference type="EMBL" id="JBHRTN010000008">
    <property type="protein sequence ID" value="MFC3125042.1"/>
    <property type="molecule type" value="Genomic_DNA"/>
</dbReference>
<protein>
    <submittedName>
        <fullName evidence="3">Spore coat U domain-containing protein</fullName>
    </submittedName>
</protein>
<dbReference type="InterPro" id="IPR053167">
    <property type="entry name" value="Spore_coat_component"/>
</dbReference>
<dbReference type="SMART" id="SM00972">
    <property type="entry name" value="SCPU"/>
    <property type="match status" value="1"/>
</dbReference>
<reference evidence="4" key="1">
    <citation type="journal article" date="2019" name="Int. J. Syst. Evol. Microbiol.">
        <title>The Global Catalogue of Microorganisms (GCM) 10K type strain sequencing project: providing services to taxonomists for standard genome sequencing and annotation.</title>
        <authorList>
            <consortium name="The Broad Institute Genomics Platform"/>
            <consortium name="The Broad Institute Genome Sequencing Center for Infectious Disease"/>
            <person name="Wu L."/>
            <person name="Ma J."/>
        </authorList>
    </citation>
    <scope>NUCLEOTIDE SEQUENCE [LARGE SCALE GENOMIC DNA]</scope>
    <source>
        <strain evidence="4">KCTC 52094</strain>
    </source>
</reference>
<dbReference type="InterPro" id="IPR007893">
    <property type="entry name" value="Spore_coat_U/FanG"/>
</dbReference>
<feature type="signal peptide" evidence="1">
    <location>
        <begin position="1"/>
        <end position="25"/>
    </location>
</feature>
<feature type="chain" id="PRO_5046791185" evidence="1">
    <location>
        <begin position="26"/>
        <end position="156"/>
    </location>
</feature>
<proteinExistence type="predicted"/>
<feature type="domain" description="Spore coat protein U/FanG" evidence="2">
    <location>
        <begin position="23"/>
        <end position="153"/>
    </location>
</feature>
<evidence type="ECO:0000313" key="4">
    <source>
        <dbReference type="Proteomes" id="UP001595593"/>
    </source>
</evidence>
<dbReference type="PANTHER" id="PTHR37089">
    <property type="entry name" value="PROTEIN U-RELATED"/>
    <property type="match status" value="1"/>
</dbReference>
<comment type="caution">
    <text evidence="3">The sequence shown here is derived from an EMBL/GenBank/DDBJ whole genome shotgun (WGS) entry which is preliminary data.</text>
</comment>
<dbReference type="Proteomes" id="UP001595593">
    <property type="component" value="Unassembled WGS sequence"/>
</dbReference>